<evidence type="ECO:0000313" key="3">
    <source>
        <dbReference type="Proteomes" id="UP000233767"/>
    </source>
</evidence>
<name>A0A497V5P0_9FLAO</name>
<accession>A0A497V5P0</accession>
<evidence type="ECO:0000313" key="2">
    <source>
        <dbReference type="EMBL" id="RLJ36018.1"/>
    </source>
</evidence>
<dbReference type="Proteomes" id="UP000275027">
    <property type="component" value="Unassembled WGS sequence"/>
</dbReference>
<sequence length="244" mass="28930">MRKIFLLLISSFYLIGCKSQKTDIEKQIDLAGIYFVKDTSEKLEINPDGNYILYNPKGNDHYETEKCVYASKGKWKLLSNDVFEITSEDYQVKQKGFEYELKKENKYSQDSLYINVEFPNDFHPVKLNFYFNNSNNKSIHTESTVIKLLKSKYLLPKSTYSINRNHITFSLDANISGTNLYNGRILFEVFEEDVDTEKTNYLTITLPNFDLCFYEFEPYNQEIIFIKNTKELFWKGYVWNKLHN</sequence>
<proteinExistence type="predicted"/>
<evidence type="ECO:0000313" key="4">
    <source>
        <dbReference type="Proteomes" id="UP000275027"/>
    </source>
</evidence>
<dbReference type="AlphaFoldDB" id="A0A497V5P0"/>
<comment type="caution">
    <text evidence="2">The sequence shown here is derived from an EMBL/GenBank/DDBJ whole genome shotgun (WGS) entry which is preliminary data.</text>
</comment>
<dbReference type="EMBL" id="PJND01000007">
    <property type="protein sequence ID" value="PKW28477.1"/>
    <property type="molecule type" value="Genomic_DNA"/>
</dbReference>
<reference evidence="1 3" key="1">
    <citation type="submission" date="2017-12" db="EMBL/GenBank/DDBJ databases">
        <title>Genomic Encyclopedia of Type Strains, Phase III (KMG-III): the genomes of soil and plant-associated and newly described type strains.</title>
        <authorList>
            <person name="Whitman W."/>
        </authorList>
    </citation>
    <scope>NUCLEOTIDE SEQUENCE [LARGE SCALE GENOMIC DNA]</scope>
    <source>
        <strain evidence="1 3">IP-10</strain>
    </source>
</reference>
<reference evidence="2 4" key="2">
    <citation type="submission" date="2018-10" db="EMBL/GenBank/DDBJ databases">
        <title>Genomic Encyclopedia of Archaeal and Bacterial Type Strains, Phase II (KMG-II): from individual species to whole genera.</title>
        <authorList>
            <person name="Goeker M."/>
        </authorList>
    </citation>
    <scope>NUCLEOTIDE SEQUENCE [LARGE SCALE GENOMIC DNA]</scope>
    <source>
        <strain evidence="2 4">DSM 21886</strain>
    </source>
</reference>
<keyword evidence="3" id="KW-1185">Reference proteome</keyword>
<protein>
    <submittedName>
        <fullName evidence="2">Uncharacterized protein</fullName>
    </submittedName>
</protein>
<dbReference type="RefSeq" id="WP_101470701.1">
    <property type="nucleotide sequence ID" value="NZ_PJND01000007.1"/>
</dbReference>
<organism evidence="2 4">
    <name type="scientific">Flavobacterium lindanitolerans</name>
    <dbReference type="NCBI Taxonomy" id="428988"/>
    <lineage>
        <taxon>Bacteria</taxon>
        <taxon>Pseudomonadati</taxon>
        <taxon>Bacteroidota</taxon>
        <taxon>Flavobacteriia</taxon>
        <taxon>Flavobacteriales</taxon>
        <taxon>Flavobacteriaceae</taxon>
        <taxon>Flavobacterium</taxon>
    </lineage>
</organism>
<dbReference type="EMBL" id="RCCB01000010">
    <property type="protein sequence ID" value="RLJ36018.1"/>
    <property type="molecule type" value="Genomic_DNA"/>
</dbReference>
<gene>
    <name evidence="1" type="ORF">B0G92_0097</name>
    <name evidence="2" type="ORF">CLV50_1407</name>
</gene>
<dbReference type="Proteomes" id="UP000233767">
    <property type="component" value="Unassembled WGS sequence"/>
</dbReference>
<evidence type="ECO:0000313" key="1">
    <source>
        <dbReference type="EMBL" id="PKW28477.1"/>
    </source>
</evidence>